<dbReference type="GO" id="GO:0051539">
    <property type="term" value="F:4 iron, 4 sulfur cluster binding"/>
    <property type="evidence" value="ECO:0007669"/>
    <property type="project" value="UniProtKB-KW"/>
</dbReference>
<dbReference type="InterPro" id="IPR058240">
    <property type="entry name" value="rSAM_sf"/>
</dbReference>
<dbReference type="SUPFAM" id="SSF102114">
    <property type="entry name" value="Radical SAM enzymes"/>
    <property type="match status" value="1"/>
</dbReference>
<evidence type="ECO:0000256" key="2">
    <source>
        <dbReference type="ARBA" id="ARBA00022603"/>
    </source>
</evidence>
<dbReference type="AlphaFoldDB" id="A0A518D353"/>
<evidence type="ECO:0000256" key="4">
    <source>
        <dbReference type="ARBA" id="ARBA00022691"/>
    </source>
</evidence>
<dbReference type="SFLD" id="SFLDG01123">
    <property type="entry name" value="methyltransferase_(Class_B)"/>
    <property type="match status" value="1"/>
</dbReference>
<name>A0A518D353_9BACT</name>
<dbReference type="InterPro" id="IPR006638">
    <property type="entry name" value="Elp3/MiaA/NifB-like_rSAM"/>
</dbReference>
<dbReference type="OrthoDB" id="234562at2"/>
<evidence type="ECO:0000256" key="3">
    <source>
        <dbReference type="ARBA" id="ARBA00022679"/>
    </source>
</evidence>
<protein>
    <submittedName>
        <fullName evidence="10">B12 binding domain protein</fullName>
    </submittedName>
</protein>
<dbReference type="PANTHER" id="PTHR43409:SF7">
    <property type="entry name" value="BLL1977 PROTEIN"/>
    <property type="match status" value="1"/>
</dbReference>
<keyword evidence="3" id="KW-0808">Transferase</keyword>
<evidence type="ECO:0000256" key="1">
    <source>
        <dbReference type="ARBA" id="ARBA00001966"/>
    </source>
</evidence>
<dbReference type="InterPro" id="IPR051198">
    <property type="entry name" value="BchE-like"/>
</dbReference>
<keyword evidence="4" id="KW-0949">S-adenosyl-L-methionine</keyword>
<dbReference type="CDD" id="cd01335">
    <property type="entry name" value="Radical_SAM"/>
    <property type="match status" value="1"/>
</dbReference>
<dbReference type="InterPro" id="IPR036724">
    <property type="entry name" value="Cobalamin-bd_sf"/>
</dbReference>
<dbReference type="GO" id="GO:0046872">
    <property type="term" value="F:metal ion binding"/>
    <property type="evidence" value="ECO:0007669"/>
    <property type="project" value="UniProtKB-KW"/>
</dbReference>
<dbReference type="SUPFAM" id="SSF52242">
    <property type="entry name" value="Cobalamin (vitamin B12)-binding domain"/>
    <property type="match status" value="1"/>
</dbReference>
<dbReference type="GO" id="GO:0003824">
    <property type="term" value="F:catalytic activity"/>
    <property type="evidence" value="ECO:0007669"/>
    <property type="project" value="InterPro"/>
</dbReference>
<dbReference type="SFLD" id="SFLDG01082">
    <property type="entry name" value="B12-binding_domain_containing"/>
    <property type="match status" value="1"/>
</dbReference>
<dbReference type="PROSITE" id="PS51918">
    <property type="entry name" value="RADICAL_SAM"/>
    <property type="match status" value="1"/>
</dbReference>
<keyword evidence="5" id="KW-0479">Metal-binding</keyword>
<feature type="domain" description="B12-binding" evidence="8">
    <location>
        <begin position="8"/>
        <end position="150"/>
    </location>
</feature>
<dbReference type="Proteomes" id="UP000319342">
    <property type="component" value="Chromosome"/>
</dbReference>
<evidence type="ECO:0000313" key="11">
    <source>
        <dbReference type="Proteomes" id="UP000319342"/>
    </source>
</evidence>
<dbReference type="Pfam" id="PF04055">
    <property type="entry name" value="Radical_SAM"/>
    <property type="match status" value="1"/>
</dbReference>
<sequence>MVSQTPTRGRVVLFLPHRADPGRGEVFSADLLPLELLQIASGPVADGYEVVLIDAMIEPDYIAKVLEACDGALVFASSCILGYQVYDGFVVAQAVRERYPNLPIVWGGWFPSVIPEMYLEGGIADAVGLGQGELTFREVVQAIDAGESLEKVDGLAILRDGKVHYTNHREVVGFERFEPVPWHLLEYERYATLQTTPTKMKVRHRFPLPGHWTPSNPPRGFSHFSSFGCPEPCTFCCSPRVTGRRWKAIGGKELAEEIAELQQRFKFDVLRFQDANFGVAEKRTKEFCETLIDLKVPIHWNGTIEIETIMRYKEETLDLLRDSQCHLLWLGAETGDQNMQNEIGKKIALGHIPTAIGKLADRGIVPGTFWIIGYPGETEETMAETLRWAAAIKHRYPIAGSEVYPFRPIPGTVDYDRAVEMGYQPPKDFDEWGNCFEYKYNSQNTPLPDTIRDTWRRYNNTAAFYDMHVSEGSQWVRRTMSRIAGWRLRTGNYTFPVEQKLFDLYVRMSGQRQAAAEDVSEDYQQLQPETHAGKLAVMNKGA</sequence>
<proteinExistence type="predicted"/>
<evidence type="ECO:0000259" key="9">
    <source>
        <dbReference type="PROSITE" id="PS51918"/>
    </source>
</evidence>
<dbReference type="EMBL" id="CP036290">
    <property type="protein sequence ID" value="QDU85910.1"/>
    <property type="molecule type" value="Genomic_DNA"/>
</dbReference>
<reference evidence="10 11" key="1">
    <citation type="submission" date="2019-02" db="EMBL/GenBank/DDBJ databases">
        <title>Deep-cultivation of Planctomycetes and their phenomic and genomic characterization uncovers novel biology.</title>
        <authorList>
            <person name="Wiegand S."/>
            <person name="Jogler M."/>
            <person name="Boedeker C."/>
            <person name="Pinto D."/>
            <person name="Vollmers J."/>
            <person name="Rivas-Marin E."/>
            <person name="Kohn T."/>
            <person name="Peeters S.H."/>
            <person name="Heuer A."/>
            <person name="Rast P."/>
            <person name="Oberbeckmann S."/>
            <person name="Bunk B."/>
            <person name="Jeske O."/>
            <person name="Meyerdierks A."/>
            <person name="Storesund J.E."/>
            <person name="Kallscheuer N."/>
            <person name="Luecker S."/>
            <person name="Lage O.M."/>
            <person name="Pohl T."/>
            <person name="Merkel B.J."/>
            <person name="Hornburger P."/>
            <person name="Mueller R.-W."/>
            <person name="Bruemmer F."/>
            <person name="Labrenz M."/>
            <person name="Spormann A.M."/>
            <person name="Op den Camp H."/>
            <person name="Overmann J."/>
            <person name="Amann R."/>
            <person name="Jetten M.S.M."/>
            <person name="Mascher T."/>
            <person name="Medema M.H."/>
            <person name="Devos D.P."/>
            <person name="Kaster A.-K."/>
            <person name="Ovreas L."/>
            <person name="Rohde M."/>
            <person name="Galperin M.Y."/>
            <person name="Jogler C."/>
        </authorList>
    </citation>
    <scope>NUCLEOTIDE SEQUENCE [LARGE SCALE GENOMIC DNA]</scope>
    <source>
        <strain evidence="10 11">Pla163</strain>
    </source>
</reference>
<evidence type="ECO:0000259" key="8">
    <source>
        <dbReference type="PROSITE" id="PS51332"/>
    </source>
</evidence>
<dbReference type="SFLD" id="SFLDS00029">
    <property type="entry name" value="Radical_SAM"/>
    <property type="match status" value="1"/>
</dbReference>
<dbReference type="InterPro" id="IPR023404">
    <property type="entry name" value="rSAM_horseshoe"/>
</dbReference>
<dbReference type="PROSITE" id="PS51332">
    <property type="entry name" value="B12_BINDING"/>
    <property type="match status" value="1"/>
</dbReference>
<keyword evidence="7" id="KW-0411">Iron-sulfur</keyword>
<keyword evidence="6" id="KW-0408">Iron</keyword>
<dbReference type="RefSeq" id="WP_145190152.1">
    <property type="nucleotide sequence ID" value="NZ_CP036290.1"/>
</dbReference>
<keyword evidence="11" id="KW-1185">Reference proteome</keyword>
<dbReference type="Pfam" id="PF02310">
    <property type="entry name" value="B12-binding"/>
    <property type="match status" value="1"/>
</dbReference>
<evidence type="ECO:0000256" key="5">
    <source>
        <dbReference type="ARBA" id="ARBA00022723"/>
    </source>
</evidence>
<dbReference type="SMART" id="SM00729">
    <property type="entry name" value="Elp3"/>
    <property type="match status" value="1"/>
</dbReference>
<keyword evidence="2" id="KW-0489">Methyltransferase</keyword>
<evidence type="ECO:0000256" key="7">
    <source>
        <dbReference type="ARBA" id="ARBA00023014"/>
    </source>
</evidence>
<dbReference type="InterPro" id="IPR006158">
    <property type="entry name" value="Cobalamin-bd"/>
</dbReference>
<accession>A0A518D353</accession>
<dbReference type="PANTHER" id="PTHR43409">
    <property type="entry name" value="ANAEROBIC MAGNESIUM-PROTOPORPHYRIN IX MONOMETHYL ESTER CYCLASE-RELATED"/>
    <property type="match status" value="1"/>
</dbReference>
<organism evidence="10 11">
    <name type="scientific">Rohdeia mirabilis</name>
    <dbReference type="NCBI Taxonomy" id="2528008"/>
    <lineage>
        <taxon>Bacteria</taxon>
        <taxon>Pseudomonadati</taxon>
        <taxon>Planctomycetota</taxon>
        <taxon>Planctomycetia</taxon>
        <taxon>Planctomycetia incertae sedis</taxon>
        <taxon>Rohdeia</taxon>
    </lineage>
</organism>
<comment type="cofactor">
    <cofactor evidence="1">
        <name>[4Fe-4S] cluster</name>
        <dbReference type="ChEBI" id="CHEBI:49883"/>
    </cofactor>
</comment>
<dbReference type="Gene3D" id="3.80.30.20">
    <property type="entry name" value="tm_1862 like domain"/>
    <property type="match status" value="1"/>
</dbReference>
<dbReference type="Gene3D" id="3.40.50.280">
    <property type="entry name" value="Cobalamin-binding domain"/>
    <property type="match status" value="1"/>
</dbReference>
<evidence type="ECO:0000313" key="10">
    <source>
        <dbReference type="EMBL" id="QDU85910.1"/>
    </source>
</evidence>
<feature type="domain" description="Radical SAM core" evidence="9">
    <location>
        <begin position="214"/>
        <end position="444"/>
    </location>
</feature>
<evidence type="ECO:0000256" key="6">
    <source>
        <dbReference type="ARBA" id="ARBA00023004"/>
    </source>
</evidence>
<dbReference type="InterPro" id="IPR007197">
    <property type="entry name" value="rSAM"/>
</dbReference>
<dbReference type="InterPro" id="IPR034466">
    <property type="entry name" value="Methyltransferase_Class_B"/>
</dbReference>
<gene>
    <name evidence="10" type="ORF">Pla163_30570</name>
</gene>
<dbReference type="GO" id="GO:0031419">
    <property type="term" value="F:cobalamin binding"/>
    <property type="evidence" value="ECO:0007669"/>
    <property type="project" value="InterPro"/>
</dbReference>